<sequence length="393" mass="43529">MKIMCAVFERKLVWISVLASFLTLVLVASEVIQLQCTEDLRDQVSRAPAGSELVASEGCVWQTNSAVQVHRPMTIRGVRVRLMPGIGKKPAIWVASKGVTITDFILIGNKGTIRQIDRQSLLWVSAGNFTIERGRLVNSSRDGIMVHAIRSSKITPEPVRNGIIRDIVGIRNNRDVVALTTAGDGAIPTTHILVENIKAYKSDLRGAVEVGDGVKDIVIRNVYARESYYTIAIQDHQRSALETNNRVEITNVVGIANKYGILAQTHRPGHGHFNISGMVFIGCHRPILLKHIDFASLSDLRVVGTRERSPIKIEDCRDLSLQDVSIRHSSGKDGAMEMYWSKRVKVEGLTLDAGSTRFACGIEFYKPVGWLETYLNISSMNGDSVEPLKLFEI</sequence>
<dbReference type="InterPro" id="IPR012334">
    <property type="entry name" value="Pectin_lyas_fold"/>
</dbReference>
<reference evidence="1" key="1">
    <citation type="submission" date="2021-01" db="EMBL/GenBank/DDBJ databases">
        <authorList>
            <person name="Corre E."/>
            <person name="Pelletier E."/>
            <person name="Niang G."/>
            <person name="Scheremetjew M."/>
            <person name="Finn R."/>
            <person name="Kale V."/>
            <person name="Holt S."/>
            <person name="Cochrane G."/>
            <person name="Meng A."/>
            <person name="Brown T."/>
            <person name="Cohen L."/>
        </authorList>
    </citation>
    <scope>NUCLEOTIDE SEQUENCE</scope>
    <source>
        <strain evidence="1">CCMP 769</strain>
    </source>
</reference>
<evidence type="ECO:0000313" key="1">
    <source>
        <dbReference type="EMBL" id="CAE0048274.1"/>
    </source>
</evidence>
<accession>A0A7S2ZQS7</accession>
<dbReference type="SUPFAM" id="SSF51126">
    <property type="entry name" value="Pectin lyase-like"/>
    <property type="match status" value="1"/>
</dbReference>
<dbReference type="Gene3D" id="2.160.20.10">
    <property type="entry name" value="Single-stranded right-handed beta-helix, Pectin lyase-like"/>
    <property type="match status" value="1"/>
</dbReference>
<organism evidence="1">
    <name type="scientific">Rhodosorus marinus</name>
    <dbReference type="NCBI Taxonomy" id="101924"/>
    <lineage>
        <taxon>Eukaryota</taxon>
        <taxon>Rhodophyta</taxon>
        <taxon>Stylonematophyceae</taxon>
        <taxon>Stylonematales</taxon>
        <taxon>Stylonemataceae</taxon>
        <taxon>Rhodosorus</taxon>
    </lineage>
</organism>
<evidence type="ECO:0008006" key="2">
    <source>
        <dbReference type="Google" id="ProtNLM"/>
    </source>
</evidence>
<gene>
    <name evidence="1" type="ORF">RMAR00112_LOCUS16263</name>
</gene>
<name>A0A7S2ZQS7_9RHOD</name>
<dbReference type="InterPro" id="IPR011050">
    <property type="entry name" value="Pectin_lyase_fold/virulence"/>
</dbReference>
<dbReference type="AlphaFoldDB" id="A0A7S2ZQS7"/>
<dbReference type="EMBL" id="HBHW01021015">
    <property type="protein sequence ID" value="CAE0048274.1"/>
    <property type="molecule type" value="Transcribed_RNA"/>
</dbReference>
<protein>
    <recommendedName>
        <fullName evidence="2">Right handed beta helix domain-containing protein</fullName>
    </recommendedName>
</protein>
<proteinExistence type="predicted"/>